<sequence>MMDDNSGLDRILALLHLLNVSRDPIYNILLNGFKSAQYITENHDKVKPEMNLKELLLQINTEVKRRNRNPGEKNNYPEISNITENEKMLSKVLVKDLLSQEGSQCKVLHGLDIMFIFNILLHRLINIELSKDVSTAVAKLKKIRTNLCHARSNYSQTEFETVLEELLGHLRVLYQNLGWAQNSLNVKRNTIMKEAESKQTAVIFNEVREEVHQRYSCHHTLPVITHKVPQSAPVVIEDLVKFVEEHQFDRPIVVCSHHDADMACLQAHLATSFVKGNSKAFSLVLLLEELDEGSTSGTIHQEDSNVEGLGLWSRVDHCLQSLAPITWEKYGNNVIMKVLKVYQEETLYLVRWKMKLSGPLRSEMEQGTWVLAQREEPPQVLDWIVLTIQGYTEVQVEKFLEDSVSSVDMNEVVSLYRNCQYKPAITSVELIKAFGKMTSRPSLGTYWEFGEAFIQEKLQSPYNESHHHILQLGKIAFQATCKNNSSYSVQELEGIPTEVCKMFLDIETNVHRASFIYVIARDYLIANYISSNPSTACNNWKKNPKQFRSIFCFTCFLWSKNRCVKDNLTYIEEFLLAALGAPPKKSDNLPKHTVKIFSNWEYVLDVDKACTGQKYIRKKLAGALAHFPVWVFSEDLSLDNNELCDLEKIIKLVKLDDLAVTIKLENKNVSLLTSIWKKLRHIKELQICAEVIMVVKHTSENLSEIEELVHCIVGERKVYITRYNGPLFFQEQLYFLKCPCLKYLSELDVTVYDVQSLLEALSCEGHKTLQNVSVRVNLKESEQEFPSTPTITIPRSVKLYLTIRYFENIEKLFKCFDQKNHLKSLIIYDVIVSPNFSLDISMFKSLKSFSLKLCPSLNEKLCHEVMEEESDVISHKCSYSRSSWMMDLILGIKLPVGLERLLLRNMDFCNDCNLYFLETLQQRHSDLGRLVVLDCMLTINGARKLLSQENKEDLADRTKKMCVNFSEESEMKKLVDKNPRLSKEKRLKLQMKKPKGKEFIVDSEVSLCSTCQLFPCLCTPKKDTRDTLDKLSGLIVDIYSYDILTFSYASNVCAVRKNVCGDLSVRCVVSELTDDNAAKLSTGISSSDGLYKFFLHLVLAQTITFTGTKLSSEGVLTVIRHLHDVKKKYGPGQKGHVVGKYGVEPFNLTVETIWQPTPELNECLRGLVDVLFSLPCISVFVLRCVDQNKCVTLKKTFKGVLLLNGKENRELRGLTEKS</sequence>
<dbReference type="EMBL" id="JAWZYT010001814">
    <property type="protein sequence ID" value="KAK4308986.1"/>
    <property type="molecule type" value="Genomic_DNA"/>
</dbReference>
<proteinExistence type="predicted"/>
<gene>
    <name evidence="1" type="ORF">Pmani_019363</name>
</gene>
<comment type="caution">
    <text evidence="1">The sequence shown here is derived from an EMBL/GenBank/DDBJ whole genome shotgun (WGS) entry which is preliminary data.</text>
</comment>
<name>A0AAE1PIL3_9EUCA</name>
<evidence type="ECO:0000313" key="2">
    <source>
        <dbReference type="Proteomes" id="UP001292094"/>
    </source>
</evidence>
<dbReference type="AlphaFoldDB" id="A0AAE1PIL3"/>
<evidence type="ECO:0000313" key="1">
    <source>
        <dbReference type="EMBL" id="KAK4308986.1"/>
    </source>
</evidence>
<keyword evidence="2" id="KW-1185">Reference proteome</keyword>
<organism evidence="1 2">
    <name type="scientific">Petrolisthes manimaculis</name>
    <dbReference type="NCBI Taxonomy" id="1843537"/>
    <lineage>
        <taxon>Eukaryota</taxon>
        <taxon>Metazoa</taxon>
        <taxon>Ecdysozoa</taxon>
        <taxon>Arthropoda</taxon>
        <taxon>Crustacea</taxon>
        <taxon>Multicrustacea</taxon>
        <taxon>Malacostraca</taxon>
        <taxon>Eumalacostraca</taxon>
        <taxon>Eucarida</taxon>
        <taxon>Decapoda</taxon>
        <taxon>Pleocyemata</taxon>
        <taxon>Anomura</taxon>
        <taxon>Galatheoidea</taxon>
        <taxon>Porcellanidae</taxon>
        <taxon>Petrolisthes</taxon>
    </lineage>
</organism>
<accession>A0AAE1PIL3</accession>
<dbReference type="Proteomes" id="UP001292094">
    <property type="component" value="Unassembled WGS sequence"/>
</dbReference>
<reference evidence="1" key="1">
    <citation type="submission" date="2023-11" db="EMBL/GenBank/DDBJ databases">
        <title>Genome assemblies of two species of porcelain crab, Petrolisthes cinctipes and Petrolisthes manimaculis (Anomura: Porcellanidae).</title>
        <authorList>
            <person name="Angst P."/>
        </authorList>
    </citation>
    <scope>NUCLEOTIDE SEQUENCE</scope>
    <source>
        <strain evidence="1">PB745_02</strain>
        <tissue evidence="1">Gill</tissue>
    </source>
</reference>
<protein>
    <submittedName>
        <fullName evidence="1">Uncharacterized protein</fullName>
    </submittedName>
</protein>